<evidence type="ECO:0000256" key="10">
    <source>
        <dbReference type="RuleBase" id="RU367007"/>
    </source>
</evidence>
<keyword evidence="10" id="KW-1003">Cell membrane</keyword>
<dbReference type="Pfam" id="PF02366">
    <property type="entry name" value="PMT"/>
    <property type="match status" value="1"/>
</dbReference>
<keyword evidence="4 10" id="KW-0328">Glycosyltransferase</keyword>
<dbReference type="Proteomes" id="UP000009236">
    <property type="component" value="Chromosome"/>
</dbReference>
<comment type="pathway">
    <text evidence="2 10">Protein modification; protein glycosylation.</text>
</comment>
<keyword evidence="14" id="KW-1185">Reference proteome</keyword>
<protein>
    <recommendedName>
        <fullName evidence="9 10">Polyprenol-phosphate-mannose--protein mannosyltransferase</fullName>
        <ecNumber evidence="10">2.4.1.-</ecNumber>
    </recommendedName>
</protein>
<evidence type="ECO:0000256" key="6">
    <source>
        <dbReference type="ARBA" id="ARBA00022692"/>
    </source>
</evidence>
<evidence type="ECO:0000256" key="5">
    <source>
        <dbReference type="ARBA" id="ARBA00022679"/>
    </source>
</evidence>
<dbReference type="InterPro" id="IPR027005">
    <property type="entry name" value="PMT-like"/>
</dbReference>
<dbReference type="Pfam" id="PF16192">
    <property type="entry name" value="PMT_4TMC"/>
    <property type="match status" value="1"/>
</dbReference>
<evidence type="ECO:0000256" key="9">
    <source>
        <dbReference type="ARBA" id="ARBA00093617"/>
    </source>
</evidence>
<dbReference type="PANTHER" id="PTHR10050">
    <property type="entry name" value="DOLICHYL-PHOSPHATE-MANNOSE--PROTEIN MANNOSYLTRANSFERASE"/>
    <property type="match status" value="1"/>
</dbReference>
<feature type="transmembrane region" description="Helical" evidence="10">
    <location>
        <begin position="314"/>
        <end position="335"/>
    </location>
</feature>
<evidence type="ECO:0000256" key="1">
    <source>
        <dbReference type="ARBA" id="ARBA00004127"/>
    </source>
</evidence>
<comment type="similarity">
    <text evidence="3 10">Belongs to the glycosyltransferase 39 family.</text>
</comment>
<feature type="transmembrane region" description="Helical" evidence="10">
    <location>
        <begin position="276"/>
        <end position="293"/>
    </location>
</feature>
<feature type="transmembrane region" description="Helical" evidence="10">
    <location>
        <begin position="154"/>
        <end position="172"/>
    </location>
</feature>
<feature type="transmembrane region" description="Helical" evidence="10">
    <location>
        <begin position="179"/>
        <end position="200"/>
    </location>
</feature>
<dbReference type="EMBL" id="CP002810">
    <property type="protein sequence ID" value="AEG45234.1"/>
    <property type="molecule type" value="Genomic_DNA"/>
</dbReference>
<feature type="transmembrane region" description="Helical" evidence="10">
    <location>
        <begin position="55"/>
        <end position="76"/>
    </location>
</feature>
<evidence type="ECO:0000256" key="2">
    <source>
        <dbReference type="ARBA" id="ARBA00004922"/>
    </source>
</evidence>
<feature type="transmembrane region" description="Helical" evidence="10">
    <location>
        <begin position="457"/>
        <end position="473"/>
    </location>
</feature>
<comment type="subcellular location">
    <subcellularLocation>
        <location evidence="10">Cell membrane</location>
    </subcellularLocation>
    <subcellularLocation>
        <location evidence="1">Endomembrane system</location>
        <topology evidence="1">Multi-pass membrane protein</topology>
    </subcellularLocation>
</comment>
<evidence type="ECO:0000259" key="11">
    <source>
        <dbReference type="Pfam" id="PF02366"/>
    </source>
</evidence>
<evidence type="ECO:0000313" key="14">
    <source>
        <dbReference type="Proteomes" id="UP000009236"/>
    </source>
</evidence>
<feature type="transmembrane region" description="Helical" evidence="10">
    <location>
        <begin position="479"/>
        <end position="502"/>
    </location>
</feature>
<dbReference type="KEGG" id="iva:Isova_2526"/>
<sequence length="556" mass="61783">MCRVTEHAIAPSAGPDRPFATVATAAPADEPSTETRLLRTLLGRRRLALDVTRRARFWAWFGTLAVTLLAAVVRLWELGRPPALVFDETYYVKDAYTLGREGYERQWPDEPNAAFEAGDVDTYLEQAAYVVHPPVGKWMIWLGMEAGGGATNPFAWRLASAVVGVLAVFLLVRIARRLFASSLLGVLAGLLLAVDGEAIVHSRTALLDQFLMFWVLVAFGCLVMDREWARRRLASRVAALLDAGGSVEFYGPRLGFRWWRLAAGVSLGLACGVKWSGLYFVAVFGILTVLWDMTARRAVGVGRWWEDSILVDAVPAFVAIVPTAALTYLATWWSWFAQPGAYFRQWAVENPGQGVTWLPGPLRSLWEYHTQMWDFHTTLDSEHGYAAHPLGWIVQWRPTSFYWERVTAGEAGCGASVTDGCASAVTSLGNPVLWWAGALAVVATVVLGVLHRDWRATAVLAGLVAGWVPWFFFTERTIFTFYSIVFLPWVVLALVHVAAVALERTEERPGRSRVIMAVVAVVAVVVLVSAAYYPVWSALQVPYDYWRSLMLLRSWI</sequence>
<dbReference type="GO" id="GO:0012505">
    <property type="term" value="C:endomembrane system"/>
    <property type="evidence" value="ECO:0007669"/>
    <property type="project" value="UniProtKB-SubCell"/>
</dbReference>
<feature type="transmembrane region" description="Helical" evidence="10">
    <location>
        <begin position="206"/>
        <end position="225"/>
    </location>
</feature>
<keyword evidence="7 10" id="KW-1133">Transmembrane helix</keyword>
<evidence type="ECO:0000256" key="8">
    <source>
        <dbReference type="ARBA" id="ARBA00023136"/>
    </source>
</evidence>
<feature type="domain" description="Protein O-mannosyl-transferase C-terminal four TM" evidence="12">
    <location>
        <begin position="362"/>
        <end position="555"/>
    </location>
</feature>
<organism evidence="14">
    <name type="scientific">Isoptericola variabilis (strain 225)</name>
    <dbReference type="NCBI Taxonomy" id="743718"/>
    <lineage>
        <taxon>Bacteria</taxon>
        <taxon>Bacillati</taxon>
        <taxon>Actinomycetota</taxon>
        <taxon>Actinomycetes</taxon>
        <taxon>Micrococcales</taxon>
        <taxon>Promicromonosporaceae</taxon>
        <taxon>Isoptericola</taxon>
    </lineage>
</organism>
<feature type="domain" description="ArnT-like N-terminal" evidence="11">
    <location>
        <begin position="144"/>
        <end position="305"/>
    </location>
</feature>
<dbReference type="RefSeq" id="WP_013839625.1">
    <property type="nucleotide sequence ID" value="NC_015588.1"/>
</dbReference>
<evidence type="ECO:0000259" key="12">
    <source>
        <dbReference type="Pfam" id="PF16192"/>
    </source>
</evidence>
<keyword evidence="8 10" id="KW-0472">Membrane</keyword>
<dbReference type="HOGENOM" id="CLU_021079_0_0_11"/>
<dbReference type="InterPro" id="IPR032421">
    <property type="entry name" value="PMT_4TMC"/>
</dbReference>
<reference evidence="13 14" key="1">
    <citation type="submission" date="2011-05" db="EMBL/GenBank/DDBJ databases">
        <title>Complete sequence of Isoptericola variabilis 225.</title>
        <authorList>
            <consortium name="US DOE Joint Genome Institute"/>
            <person name="Lucas S."/>
            <person name="Han J."/>
            <person name="Lapidus A."/>
            <person name="Cheng J.-F."/>
            <person name="Goodwin L."/>
            <person name="Pitluck S."/>
            <person name="Peters L."/>
            <person name="Mikhailova N."/>
            <person name="Zeytun A."/>
            <person name="Han C."/>
            <person name="Tapia R."/>
            <person name="Land M."/>
            <person name="Hauser L."/>
            <person name="Kyrpides N."/>
            <person name="Ivanova N."/>
            <person name="Pagani I."/>
            <person name="Siebers A."/>
            <person name="Allgaier M."/>
            <person name="Thelen M."/>
            <person name="Hugenholtz P."/>
            <person name="Gladden J."/>
            <person name="Woyke T."/>
        </authorList>
    </citation>
    <scope>NUCLEOTIDE SEQUENCE [LARGE SCALE GENOMIC DNA]</scope>
    <source>
        <strain evidence="14">225</strain>
    </source>
</reference>
<dbReference type="eggNOG" id="COG1928">
    <property type="taxonomic scope" value="Bacteria"/>
</dbReference>
<feature type="transmembrane region" description="Helical" evidence="10">
    <location>
        <begin position="514"/>
        <end position="535"/>
    </location>
</feature>
<keyword evidence="5 10" id="KW-0808">Transferase</keyword>
<feature type="transmembrane region" description="Helical" evidence="10">
    <location>
        <begin position="432"/>
        <end position="450"/>
    </location>
</feature>
<dbReference type="AlphaFoldDB" id="F6FSS2"/>
<evidence type="ECO:0000313" key="13">
    <source>
        <dbReference type="EMBL" id="AEG45234.1"/>
    </source>
</evidence>
<dbReference type="UniPathway" id="UPA00378"/>
<dbReference type="EC" id="2.4.1.-" evidence="10"/>
<dbReference type="STRING" id="743718.Isova_2526"/>
<proteinExistence type="inferred from homology"/>
<keyword evidence="6 10" id="KW-0812">Transmembrane</keyword>
<evidence type="ECO:0000256" key="4">
    <source>
        <dbReference type="ARBA" id="ARBA00022676"/>
    </source>
</evidence>
<evidence type="ECO:0000256" key="3">
    <source>
        <dbReference type="ARBA" id="ARBA00007222"/>
    </source>
</evidence>
<dbReference type="InterPro" id="IPR003342">
    <property type="entry name" value="ArnT-like_N"/>
</dbReference>
<dbReference type="GO" id="GO:0004169">
    <property type="term" value="F:dolichyl-phosphate-mannose-protein mannosyltransferase activity"/>
    <property type="evidence" value="ECO:0007669"/>
    <property type="project" value="UniProtKB-UniRule"/>
</dbReference>
<accession>F6FSS2</accession>
<name>F6FSS2_ISOV2</name>
<dbReference type="PANTHER" id="PTHR10050:SF46">
    <property type="entry name" value="PROTEIN O-MANNOSYL-TRANSFERASE 2"/>
    <property type="match status" value="1"/>
</dbReference>
<evidence type="ECO:0000256" key="7">
    <source>
        <dbReference type="ARBA" id="ARBA00022989"/>
    </source>
</evidence>
<comment type="function">
    <text evidence="10">Protein O-mannosyltransferase that catalyzes the transfer of a single mannose residue from a polyprenol phospho-mannosyl lipidic donor to the hydroxyl group of selected serine and threonine residues in acceptor proteins.</text>
</comment>
<gene>
    <name evidence="13" type="ordered locus">Isova_2526</name>
</gene>
<dbReference type="GO" id="GO:0005886">
    <property type="term" value="C:plasma membrane"/>
    <property type="evidence" value="ECO:0007669"/>
    <property type="project" value="UniProtKB-SubCell"/>
</dbReference>